<organism evidence="1 2">
    <name type="scientific">Wenxinia saemankumensis</name>
    <dbReference type="NCBI Taxonomy" id="1447782"/>
    <lineage>
        <taxon>Bacteria</taxon>
        <taxon>Pseudomonadati</taxon>
        <taxon>Pseudomonadota</taxon>
        <taxon>Alphaproteobacteria</taxon>
        <taxon>Rhodobacterales</taxon>
        <taxon>Roseobacteraceae</taxon>
        <taxon>Wenxinia</taxon>
    </lineage>
</organism>
<protein>
    <submittedName>
        <fullName evidence="1">Uncharacterized protein</fullName>
    </submittedName>
</protein>
<dbReference type="STRING" id="1447782.SAMN05444417_0276"/>
<sequence length="60" mass="6902">MMGFHWLLRASRWARHPPPLSRVLLVLAVVAACAALWGAERWGLLPDWMQSERLPGRVIR</sequence>
<reference evidence="1 2" key="1">
    <citation type="submission" date="2016-11" db="EMBL/GenBank/DDBJ databases">
        <authorList>
            <person name="Jaros S."/>
            <person name="Januszkiewicz K."/>
            <person name="Wedrychowicz H."/>
        </authorList>
    </citation>
    <scope>NUCLEOTIDE SEQUENCE [LARGE SCALE GENOMIC DNA]</scope>
    <source>
        <strain evidence="1 2">DSM 100565</strain>
    </source>
</reference>
<keyword evidence="2" id="KW-1185">Reference proteome</keyword>
<name>A0A1M6A7G5_9RHOB</name>
<gene>
    <name evidence="1" type="ORF">SAMN05444417_0276</name>
</gene>
<dbReference type="Proteomes" id="UP000184292">
    <property type="component" value="Unassembled WGS sequence"/>
</dbReference>
<dbReference type="EMBL" id="FQYO01000001">
    <property type="protein sequence ID" value="SHI32415.1"/>
    <property type="molecule type" value="Genomic_DNA"/>
</dbReference>
<evidence type="ECO:0000313" key="1">
    <source>
        <dbReference type="EMBL" id="SHI32415.1"/>
    </source>
</evidence>
<dbReference type="AlphaFoldDB" id="A0A1M6A7G5"/>
<accession>A0A1M6A7G5</accession>
<proteinExistence type="predicted"/>
<evidence type="ECO:0000313" key="2">
    <source>
        <dbReference type="Proteomes" id="UP000184292"/>
    </source>
</evidence>
<dbReference type="RefSeq" id="WP_073325863.1">
    <property type="nucleotide sequence ID" value="NZ_FQYO01000001.1"/>
</dbReference>